<feature type="compositionally biased region" description="Basic and acidic residues" evidence="1">
    <location>
        <begin position="124"/>
        <end position="142"/>
    </location>
</feature>
<gene>
    <name evidence="3" type="ORF">HIJ39_17805</name>
</gene>
<dbReference type="PANTHER" id="PTHR36394">
    <property type="entry name" value="OS01G0277700 PROTEIN"/>
    <property type="match status" value="1"/>
</dbReference>
<feature type="region of interest" description="Disordered" evidence="1">
    <location>
        <begin position="104"/>
        <end position="142"/>
    </location>
</feature>
<feature type="transmembrane region" description="Helical" evidence="2">
    <location>
        <begin position="182"/>
        <end position="203"/>
    </location>
</feature>
<comment type="caution">
    <text evidence="3">The sequence shown here is derived from an EMBL/GenBank/DDBJ whole genome shotgun (WGS) entry which is preliminary data.</text>
</comment>
<feature type="transmembrane region" description="Helical" evidence="2">
    <location>
        <begin position="149"/>
        <end position="170"/>
    </location>
</feature>
<dbReference type="RefSeq" id="WP_169102081.1">
    <property type="nucleotide sequence ID" value="NZ_JABBVZ010000090.1"/>
</dbReference>
<evidence type="ECO:0000256" key="2">
    <source>
        <dbReference type="SAM" id="Phobius"/>
    </source>
</evidence>
<feature type="transmembrane region" description="Helical" evidence="2">
    <location>
        <begin position="79"/>
        <end position="96"/>
    </location>
</feature>
<proteinExistence type="predicted"/>
<keyword evidence="2" id="KW-1133">Transmembrane helix</keyword>
<sequence length="235" mass="25073">MGTASLIVLLLAGASVAILPDHWMPIALVARAQRWSMGRTTRVALWTGVGHVLGSIALGAVVIALGYGLKGILRLEGPIVGIVLVLTGVGLFLWSLRHPGHMHPHGAEPDHADTHGHSPHHTHDHPNYNHEHVHSRGHHRDTSRSRGAWLIPAGIAASPDPTILPVFLAAIAVSTRTAIEVLAVYSLVTIVAIVGLSLAAVWGGYQVRWDWLEHHANHVTSAVLVALGIAAWVAF</sequence>
<evidence type="ECO:0000313" key="3">
    <source>
        <dbReference type="EMBL" id="NMP24190.1"/>
    </source>
</evidence>
<feature type="compositionally biased region" description="Basic and acidic residues" evidence="1">
    <location>
        <begin position="105"/>
        <end position="116"/>
    </location>
</feature>
<feature type="transmembrane region" description="Helical" evidence="2">
    <location>
        <begin position="48"/>
        <end position="67"/>
    </location>
</feature>
<dbReference type="PANTHER" id="PTHR36394:SF1">
    <property type="entry name" value="OS01G0277700 PROTEIN"/>
    <property type="match status" value="1"/>
</dbReference>
<keyword evidence="2" id="KW-0812">Transmembrane</keyword>
<keyword evidence="4" id="KW-1185">Reference proteome</keyword>
<evidence type="ECO:0000256" key="1">
    <source>
        <dbReference type="SAM" id="MobiDB-lite"/>
    </source>
</evidence>
<dbReference type="Proteomes" id="UP000533476">
    <property type="component" value="Unassembled WGS sequence"/>
</dbReference>
<reference evidence="3 4" key="1">
    <citation type="submission" date="2020-04" db="EMBL/GenBank/DDBJ databases">
        <authorList>
            <person name="Zhang R."/>
            <person name="Schippers A."/>
        </authorList>
    </citation>
    <scope>NUCLEOTIDE SEQUENCE [LARGE SCALE GENOMIC DNA]</scope>
    <source>
        <strain evidence="3 4">DSM 109850</strain>
    </source>
</reference>
<evidence type="ECO:0008006" key="5">
    <source>
        <dbReference type="Google" id="ProtNLM"/>
    </source>
</evidence>
<accession>A0A7Y0L6M1</accession>
<dbReference type="AlphaFoldDB" id="A0A7Y0L6M1"/>
<feature type="transmembrane region" description="Helical" evidence="2">
    <location>
        <begin position="215"/>
        <end position="234"/>
    </location>
</feature>
<evidence type="ECO:0000313" key="4">
    <source>
        <dbReference type="Proteomes" id="UP000533476"/>
    </source>
</evidence>
<organism evidence="3 4">
    <name type="scientific">Sulfobacillus harzensis</name>
    <dbReference type="NCBI Taxonomy" id="2729629"/>
    <lineage>
        <taxon>Bacteria</taxon>
        <taxon>Bacillati</taxon>
        <taxon>Bacillota</taxon>
        <taxon>Clostridia</taxon>
        <taxon>Eubacteriales</taxon>
        <taxon>Clostridiales Family XVII. Incertae Sedis</taxon>
        <taxon>Sulfobacillus</taxon>
    </lineage>
</organism>
<name>A0A7Y0L6M1_9FIRM</name>
<keyword evidence="2" id="KW-0472">Membrane</keyword>
<dbReference type="EMBL" id="JABBVZ010000090">
    <property type="protein sequence ID" value="NMP24190.1"/>
    <property type="molecule type" value="Genomic_DNA"/>
</dbReference>
<protein>
    <recommendedName>
        <fullName evidence="5">Urease accessory protein UreH-like transmembrane domain-containing protein</fullName>
    </recommendedName>
</protein>